<name>A0ABP7W725_9ACTN</name>
<evidence type="ECO:0000256" key="1">
    <source>
        <dbReference type="SAM" id="MobiDB-lite"/>
    </source>
</evidence>
<organism evidence="2 3">
    <name type="scientific">Actinomadura miaoliensis</name>
    <dbReference type="NCBI Taxonomy" id="430685"/>
    <lineage>
        <taxon>Bacteria</taxon>
        <taxon>Bacillati</taxon>
        <taxon>Actinomycetota</taxon>
        <taxon>Actinomycetes</taxon>
        <taxon>Streptosporangiales</taxon>
        <taxon>Thermomonosporaceae</taxon>
        <taxon>Actinomadura</taxon>
    </lineage>
</organism>
<sequence>MRHTLILLAAAVVLPVTGCGSEDKASDGGAQTTPAQQTAPAAQESAAQPGVLKVGQTHTYSDGLKLTVTRLRLASKQELDPTAYDKPASWKGVLVDMTVVNGSAAKAQLDFAVTVTSDPNDSTAVLASYDGPGSVTGGSWMGDAPLLPGRSKKLTSGIVVASPSNITINFGSPYSAQEPRDEVTVVGDAR</sequence>
<evidence type="ECO:0000313" key="3">
    <source>
        <dbReference type="Proteomes" id="UP001500683"/>
    </source>
</evidence>
<comment type="caution">
    <text evidence="2">The sequence shown here is derived from an EMBL/GenBank/DDBJ whole genome shotgun (WGS) entry which is preliminary data.</text>
</comment>
<evidence type="ECO:0000313" key="2">
    <source>
        <dbReference type="EMBL" id="GAA4082764.1"/>
    </source>
</evidence>
<dbReference type="EMBL" id="BAAAZG010000035">
    <property type="protein sequence ID" value="GAA4082764.1"/>
    <property type="molecule type" value="Genomic_DNA"/>
</dbReference>
<keyword evidence="3" id="KW-1185">Reference proteome</keyword>
<feature type="compositionally biased region" description="Low complexity" evidence="1">
    <location>
        <begin position="30"/>
        <end position="48"/>
    </location>
</feature>
<dbReference type="RefSeq" id="WP_344951470.1">
    <property type="nucleotide sequence ID" value="NZ_BAAAZG010000035.1"/>
</dbReference>
<reference evidence="3" key="1">
    <citation type="journal article" date="2019" name="Int. J. Syst. Evol. Microbiol.">
        <title>The Global Catalogue of Microorganisms (GCM) 10K type strain sequencing project: providing services to taxonomists for standard genome sequencing and annotation.</title>
        <authorList>
            <consortium name="The Broad Institute Genomics Platform"/>
            <consortium name="The Broad Institute Genome Sequencing Center for Infectious Disease"/>
            <person name="Wu L."/>
            <person name="Ma J."/>
        </authorList>
    </citation>
    <scope>NUCLEOTIDE SEQUENCE [LARGE SCALE GENOMIC DNA]</scope>
    <source>
        <strain evidence="3">JCM 16702</strain>
    </source>
</reference>
<feature type="region of interest" description="Disordered" evidence="1">
    <location>
        <begin position="21"/>
        <end position="48"/>
    </location>
</feature>
<proteinExistence type="predicted"/>
<gene>
    <name evidence="2" type="ORF">GCM10022214_47560</name>
</gene>
<protein>
    <recommendedName>
        <fullName evidence="4">DUF4352 domain-containing protein</fullName>
    </recommendedName>
</protein>
<dbReference type="Proteomes" id="UP001500683">
    <property type="component" value="Unassembled WGS sequence"/>
</dbReference>
<accession>A0ABP7W725</accession>
<evidence type="ECO:0008006" key="4">
    <source>
        <dbReference type="Google" id="ProtNLM"/>
    </source>
</evidence>